<evidence type="ECO:0000313" key="3">
    <source>
        <dbReference type="Proteomes" id="UP000008367"/>
    </source>
</evidence>
<name>A0A454CQK7_VIBHA</name>
<feature type="non-terminal residue" evidence="2">
    <location>
        <position position="288"/>
    </location>
</feature>
<dbReference type="InterPro" id="IPR001343">
    <property type="entry name" value="Hemolysn_Ca-bd"/>
</dbReference>
<organism evidence="2 3">
    <name type="scientific">Vibrio harveyi</name>
    <name type="common">Beneckea harveyi</name>
    <dbReference type="NCBI Taxonomy" id="669"/>
    <lineage>
        <taxon>Bacteria</taxon>
        <taxon>Pseudomonadati</taxon>
        <taxon>Pseudomonadota</taxon>
        <taxon>Gammaproteobacteria</taxon>
        <taxon>Vibrionales</taxon>
        <taxon>Vibrionaceae</taxon>
        <taxon>Vibrio</taxon>
    </lineage>
</organism>
<accession>A0A454CQK7</accession>
<dbReference type="InterPro" id="IPR040853">
    <property type="entry name" value="RapA2_cadherin-like"/>
</dbReference>
<dbReference type="GO" id="GO:0005509">
    <property type="term" value="F:calcium ion binding"/>
    <property type="evidence" value="ECO:0007669"/>
    <property type="project" value="InterPro"/>
</dbReference>
<proteinExistence type="predicted"/>
<gene>
    <name evidence="2" type="ORF">VCHENC02_5429</name>
</gene>
<sequence>MKGIPVGAVISDGTNSITIASADAVDVTGWALDGLTVTPPAGSHDDFTITVTATATEESNGDTADSTATINVVVHENLPTNTASDVVTTDEDQQLQGNVLLNDSDGDNVLLVDHITVNNTDYAVGQTVSLSNGTLVVNQDGSYTFDPVKDWSGDVPTITYTTNTGATETLDIDVVAVADKPTISISVGDMSKTDAVESNHSLVTSATNNTPAQNKVIADAIGLDGVQQGVNPVANVALGSNNDTSDTDSLFVGTNYNDTFYGGAGDDVFVGGRQNDSFYGDDGRSTTQ</sequence>
<reference evidence="2 3" key="1">
    <citation type="submission" date="2012-10" db="EMBL/GenBank/DDBJ databases">
        <title>Genome sequence of Vibrio Cholerae HENC-02.</title>
        <authorList>
            <person name="Eppinger M."/>
            <person name="Hasan N.A."/>
            <person name="Sengamalay N."/>
            <person name="Hine E."/>
            <person name="Su Q."/>
            <person name="Daugherty S.C."/>
            <person name="Young S."/>
            <person name="Sadzewicz L."/>
            <person name="Tallon L."/>
            <person name="Cebula T.A."/>
            <person name="Ravel J."/>
            <person name="Colwell R.R."/>
        </authorList>
    </citation>
    <scope>NUCLEOTIDE SEQUENCE [LARGE SCALE GENOMIC DNA]</scope>
    <source>
        <strain evidence="2 3">HENC-02</strain>
    </source>
</reference>
<dbReference type="Gene3D" id="2.60.40.1200">
    <property type="match status" value="1"/>
</dbReference>
<dbReference type="Pfam" id="PF00353">
    <property type="entry name" value="HemolysinCabind"/>
    <property type="match status" value="1"/>
</dbReference>
<dbReference type="AlphaFoldDB" id="A0A454CQK7"/>
<evidence type="ECO:0000313" key="2">
    <source>
        <dbReference type="EMBL" id="EKM28699.1"/>
    </source>
</evidence>
<evidence type="ECO:0000259" key="1">
    <source>
        <dbReference type="Pfam" id="PF17803"/>
    </source>
</evidence>
<dbReference type="Proteomes" id="UP000008367">
    <property type="component" value="Unassembled WGS sequence"/>
</dbReference>
<comment type="caution">
    <text evidence="2">The sequence shown here is derived from an EMBL/GenBank/DDBJ whole genome shotgun (WGS) entry which is preliminary data.</text>
</comment>
<dbReference type="EMBL" id="AJSR01002418">
    <property type="protein sequence ID" value="EKM28699.1"/>
    <property type="molecule type" value="Genomic_DNA"/>
</dbReference>
<feature type="domain" description="RapA2 cadherin-like" evidence="1">
    <location>
        <begin position="67"/>
        <end position="145"/>
    </location>
</feature>
<dbReference type="Pfam" id="PF17803">
    <property type="entry name" value="Cadherin_4"/>
    <property type="match status" value="1"/>
</dbReference>
<protein>
    <submittedName>
        <fullName evidence="2">Outer membrane adhesin like protein</fullName>
    </submittedName>
</protein>